<evidence type="ECO:0000256" key="2">
    <source>
        <dbReference type="ARBA" id="ARBA00010877"/>
    </source>
</evidence>
<reference evidence="10 11" key="1">
    <citation type="submission" date="2022-03" db="EMBL/GenBank/DDBJ databases">
        <authorList>
            <person name="Macdonald S."/>
            <person name="Ahmed S."/>
            <person name="Newling K."/>
        </authorList>
    </citation>
    <scope>NUCLEOTIDE SEQUENCE [LARGE SCALE GENOMIC DNA]</scope>
</reference>
<evidence type="ECO:0000256" key="5">
    <source>
        <dbReference type="ARBA" id="ARBA00022989"/>
    </source>
</evidence>
<evidence type="ECO:0000256" key="6">
    <source>
        <dbReference type="ARBA" id="ARBA00023128"/>
    </source>
</evidence>
<dbReference type="Pfam" id="PF09731">
    <property type="entry name" value="Mitofilin"/>
    <property type="match status" value="1"/>
</dbReference>
<accession>A0ABC8L5C7</accession>
<keyword evidence="8" id="KW-0175">Coiled coil</keyword>
<evidence type="ECO:0000256" key="7">
    <source>
        <dbReference type="ARBA" id="ARBA00023136"/>
    </source>
</evidence>
<gene>
    <name evidence="10" type="ORF">ERUC_LOCUS31147</name>
</gene>
<dbReference type="AlphaFoldDB" id="A0ABC8L5C7"/>
<dbReference type="Proteomes" id="UP001642260">
    <property type="component" value="Unassembled WGS sequence"/>
</dbReference>
<feature type="compositionally biased region" description="Basic and acidic residues" evidence="9">
    <location>
        <begin position="211"/>
        <end position="223"/>
    </location>
</feature>
<comment type="subcellular location">
    <subcellularLocation>
        <location evidence="1">Mitochondrion inner membrane</location>
    </subcellularLocation>
</comment>
<name>A0ABC8L5C7_ERUVS</name>
<evidence type="ECO:0000313" key="11">
    <source>
        <dbReference type="Proteomes" id="UP001642260"/>
    </source>
</evidence>
<evidence type="ECO:0000256" key="8">
    <source>
        <dbReference type="SAM" id="Coils"/>
    </source>
</evidence>
<evidence type="ECO:0000256" key="3">
    <source>
        <dbReference type="ARBA" id="ARBA00022692"/>
    </source>
</evidence>
<protein>
    <recommendedName>
        <fullName evidence="12">MICOS complex subunit MIC60</fullName>
    </recommendedName>
</protein>
<evidence type="ECO:0000256" key="1">
    <source>
        <dbReference type="ARBA" id="ARBA00004273"/>
    </source>
</evidence>
<evidence type="ECO:0000313" key="10">
    <source>
        <dbReference type="EMBL" id="CAH8369379.1"/>
    </source>
</evidence>
<keyword evidence="11" id="KW-1185">Reference proteome</keyword>
<comment type="similarity">
    <text evidence="2">Belongs to the MICOS complex subunit Mic60 family.</text>
</comment>
<evidence type="ECO:0000256" key="9">
    <source>
        <dbReference type="SAM" id="MobiDB-lite"/>
    </source>
</evidence>
<feature type="compositionally biased region" description="Basic and acidic residues" evidence="9">
    <location>
        <begin position="104"/>
        <end position="120"/>
    </location>
</feature>
<sequence>MLRKSVLELSIKRLPRNLGAQRFHLSSSRKVSTSGKNGANPVGKPVTPNVSPPPPPVGKPEGSKGGGSAKVVIGGAAIAGAFLLAYQNGYLDQYIGNETQKLSESVKSDGVTEKIEEVHHSSVSPGVEDSAGISSSMDGKAEVPASVGVQSDVEVHPESDPTPDRYTYVSSNQQESPQENAVDEAEKSLPLSSEDLKTESVSSQEINSEAENVRLEAVPKPEDSTVASAQPSLVLNESVMESASPKDPATEKAPEDAIEREIEKPGSLLKEYNLDGNGTESNGSSSAAEQLTEETEALLNSTEGLKDGYMTQDGKLVLDFLEAIHAAEERQSHLEAQVFAEKLRTLKEKYENELRDLRARELMRIEEAAILDKELKREKTKAAAAIKSIQERMEDKLKTEIEQKETEAQLALSKAEEMAKAELTAAIIKEKAAQIEKMAETDLNIKALHMAFYSRSEEARKSHSVHKLAVGALALEDSLSKGLPIHKDISMLQTYLEGVQEDSGLDLVLSSLPEEAKAKGTDTTLQLNQKFDTLKGTLRHFSLIPPGGGGILAHSLAQIASWLKFKEVDQANGGIESVIKKVDQYLAEDKLAEAAATLEEGVKGSKAEEVVSEWVRLARNRAITEQAVTLIRSYATCASLT</sequence>
<keyword evidence="6" id="KW-0496">Mitochondrion</keyword>
<dbReference type="PANTHER" id="PTHR15415">
    <property type="entry name" value="MITOFILIN"/>
    <property type="match status" value="1"/>
</dbReference>
<dbReference type="PANTHER" id="PTHR15415:SF7">
    <property type="entry name" value="MICOS COMPLEX SUBUNIT MIC60"/>
    <property type="match status" value="1"/>
</dbReference>
<feature type="compositionally biased region" description="Polar residues" evidence="9">
    <location>
        <begin position="24"/>
        <end position="37"/>
    </location>
</feature>
<dbReference type="EMBL" id="CAKOAT010418487">
    <property type="protein sequence ID" value="CAH8369379.1"/>
    <property type="molecule type" value="Genomic_DNA"/>
</dbReference>
<dbReference type="GO" id="GO:0005743">
    <property type="term" value="C:mitochondrial inner membrane"/>
    <property type="evidence" value="ECO:0007669"/>
    <property type="project" value="UniProtKB-SubCell"/>
</dbReference>
<feature type="compositionally biased region" description="Polar residues" evidence="9">
    <location>
        <begin position="168"/>
        <end position="179"/>
    </location>
</feature>
<dbReference type="InterPro" id="IPR019133">
    <property type="entry name" value="MIC60"/>
</dbReference>
<keyword evidence="7" id="KW-0472">Membrane</keyword>
<feature type="compositionally biased region" description="Polar residues" evidence="9">
    <location>
        <begin position="199"/>
        <end position="210"/>
    </location>
</feature>
<keyword evidence="5" id="KW-1133">Transmembrane helix</keyword>
<feature type="coiled-coil region" evidence="8">
    <location>
        <begin position="387"/>
        <end position="438"/>
    </location>
</feature>
<feature type="compositionally biased region" description="Polar residues" evidence="9">
    <location>
        <begin position="225"/>
        <end position="241"/>
    </location>
</feature>
<feature type="region of interest" description="Disordered" evidence="9">
    <location>
        <begin position="22"/>
        <end position="67"/>
    </location>
</feature>
<feature type="region of interest" description="Disordered" evidence="9">
    <location>
        <begin position="275"/>
        <end position="295"/>
    </location>
</feature>
<feature type="region of interest" description="Disordered" evidence="9">
    <location>
        <begin position="103"/>
        <end position="256"/>
    </location>
</feature>
<proteinExistence type="inferred from homology"/>
<evidence type="ECO:0000256" key="4">
    <source>
        <dbReference type="ARBA" id="ARBA00022792"/>
    </source>
</evidence>
<comment type="caution">
    <text evidence="10">The sequence shown here is derived from an EMBL/GenBank/DDBJ whole genome shotgun (WGS) entry which is preliminary data.</text>
</comment>
<feature type="compositionally biased region" description="Basic and acidic residues" evidence="9">
    <location>
        <begin position="153"/>
        <end position="163"/>
    </location>
</feature>
<evidence type="ECO:0008006" key="12">
    <source>
        <dbReference type="Google" id="ProtNLM"/>
    </source>
</evidence>
<organism evidence="10 11">
    <name type="scientific">Eruca vesicaria subsp. sativa</name>
    <name type="common">Garden rocket</name>
    <name type="synonym">Eruca sativa</name>
    <dbReference type="NCBI Taxonomy" id="29727"/>
    <lineage>
        <taxon>Eukaryota</taxon>
        <taxon>Viridiplantae</taxon>
        <taxon>Streptophyta</taxon>
        <taxon>Embryophyta</taxon>
        <taxon>Tracheophyta</taxon>
        <taxon>Spermatophyta</taxon>
        <taxon>Magnoliopsida</taxon>
        <taxon>eudicotyledons</taxon>
        <taxon>Gunneridae</taxon>
        <taxon>Pentapetalae</taxon>
        <taxon>rosids</taxon>
        <taxon>malvids</taxon>
        <taxon>Brassicales</taxon>
        <taxon>Brassicaceae</taxon>
        <taxon>Brassiceae</taxon>
        <taxon>Eruca</taxon>
    </lineage>
</organism>
<keyword evidence="4" id="KW-0999">Mitochondrion inner membrane</keyword>
<keyword evidence="3" id="KW-0812">Transmembrane</keyword>